<evidence type="ECO:0000313" key="1">
    <source>
        <dbReference type="EMBL" id="VAW10189.1"/>
    </source>
</evidence>
<accession>A0A3B0TDH0</accession>
<name>A0A3B0TDH0_9ZZZZ</name>
<protein>
    <submittedName>
        <fullName evidence="1">Uncharacterized protein</fullName>
    </submittedName>
</protein>
<dbReference type="AlphaFoldDB" id="A0A3B0TDH0"/>
<reference evidence="1" key="1">
    <citation type="submission" date="2018-06" db="EMBL/GenBank/DDBJ databases">
        <authorList>
            <person name="Zhirakovskaya E."/>
        </authorList>
    </citation>
    <scope>NUCLEOTIDE SEQUENCE</scope>
</reference>
<sequence>MGDANIFDRNLHAIDFKVQTTNSMGRLELYNEQPKIVERFLNDKNRTL</sequence>
<organism evidence="1">
    <name type="scientific">hydrothermal vent metagenome</name>
    <dbReference type="NCBI Taxonomy" id="652676"/>
    <lineage>
        <taxon>unclassified sequences</taxon>
        <taxon>metagenomes</taxon>
        <taxon>ecological metagenomes</taxon>
    </lineage>
</organism>
<gene>
    <name evidence="1" type="ORF">MNBD_BACTEROID03-1088</name>
</gene>
<dbReference type="EMBL" id="UOEL01000015">
    <property type="protein sequence ID" value="VAW10189.1"/>
    <property type="molecule type" value="Genomic_DNA"/>
</dbReference>
<proteinExistence type="predicted"/>